<keyword evidence="1" id="KW-0812">Transmembrane</keyword>
<keyword evidence="1" id="KW-1133">Transmembrane helix</keyword>
<organism evidence="3 4">
    <name type="scientific">Effrenium voratum</name>
    <dbReference type="NCBI Taxonomy" id="2562239"/>
    <lineage>
        <taxon>Eukaryota</taxon>
        <taxon>Sar</taxon>
        <taxon>Alveolata</taxon>
        <taxon>Dinophyceae</taxon>
        <taxon>Suessiales</taxon>
        <taxon>Symbiodiniaceae</taxon>
        <taxon>Effrenium</taxon>
    </lineage>
</organism>
<keyword evidence="2" id="KW-0732">Signal</keyword>
<dbReference type="EMBL" id="CAUJNA010003749">
    <property type="protein sequence ID" value="CAJ1409076.1"/>
    <property type="molecule type" value="Genomic_DNA"/>
</dbReference>
<feature type="signal peptide" evidence="2">
    <location>
        <begin position="1"/>
        <end position="20"/>
    </location>
</feature>
<proteinExistence type="predicted"/>
<dbReference type="Proteomes" id="UP001178507">
    <property type="component" value="Unassembled WGS sequence"/>
</dbReference>
<name>A0AA36JNZ3_9DINO</name>
<evidence type="ECO:0000256" key="2">
    <source>
        <dbReference type="SAM" id="SignalP"/>
    </source>
</evidence>
<keyword evidence="1" id="KW-0472">Membrane</keyword>
<accession>A0AA36JNZ3</accession>
<gene>
    <name evidence="3" type="ORF">EVOR1521_LOCUS30258</name>
</gene>
<comment type="caution">
    <text evidence="3">The sequence shown here is derived from an EMBL/GenBank/DDBJ whole genome shotgun (WGS) entry which is preliminary data.</text>
</comment>
<reference evidence="3" key="1">
    <citation type="submission" date="2023-08" db="EMBL/GenBank/DDBJ databases">
        <authorList>
            <person name="Chen Y."/>
            <person name="Shah S."/>
            <person name="Dougan E. K."/>
            <person name="Thang M."/>
            <person name="Chan C."/>
        </authorList>
    </citation>
    <scope>NUCLEOTIDE SEQUENCE</scope>
</reference>
<evidence type="ECO:0000313" key="4">
    <source>
        <dbReference type="Proteomes" id="UP001178507"/>
    </source>
</evidence>
<dbReference type="AlphaFoldDB" id="A0AA36JNZ3"/>
<keyword evidence="4" id="KW-1185">Reference proteome</keyword>
<feature type="transmembrane region" description="Helical" evidence="1">
    <location>
        <begin position="885"/>
        <end position="909"/>
    </location>
</feature>
<sequence length="965" mass="106246">MRCFCCWLFVVGAVASRLNAREVLAKPKGSHLCVEGMHIQLDRRLSDRHIVNPECMGGAADFDCTEESHHFVASRAMKEGESQSGLCKDLVRSPPLFALLSDRIWDLDDGSPLEFLHGSIEVRCEANPGGTPLKVVKYSCREFLPFGTILKHDRSDLKPPSLGPGLKFEYAEFECSNPLEGSSANLLHSGPVHSLSEFASLREAREACEVDFRCRAIAADKSTAIRRFHLMDAFACGWVPRASSLNVFRANERVSLRLVAQGQILDGKDEADVSAKDLEGQVLEDWHLQNADTKSHVLVQFPDRVAHVLPEHLEKPTDSWAVLRKVRERKVICQDMTVGTSCDVYSKSQAELLIGVPTVYLCQQACLRKMQNSSYTRRCCVFSDGSCFITTGEHFSQKEVSWTSDESVEKDWAAACYQESCSMDPHCAFGKEKLMASAHTLEGFLSGTTLFFDFAHPLSLGSTSTGHNVYHFTDAQTGVEAALRDPARQVRVVGHVPTAIQSGVPAGSHTVSFRAHEPSSVKAFENVLNAKCNQFGMRIGRNLSAPNLREALASGHCDEPHGPFETCLVQAGCESAGLLPFAPPYFAQLPYDILAWQAAAPFCCGSAYTVDQRQEFMLSMLMNTAGVKEVDLAGVDDPTAKKNMLDSLHRGSSALKSMLLHHVEDDETLIWLGDMVRAALAEFKTILDDLQETVNSEGGGSDDIEISRDGESVLQVSEEGDHVAPSGRRAKRVAQWSQEKGAFIQADPDSNWAKAWAVISSVPGAVFQYGLKPLWNYVAKPLVRWGLSLMKWILEHPRAALFISKFGLLIRERMCEKVSWYVYGDPAVSAVGAFAYAAESADKMKTYLQKTFSPAVMLTQLQAVLSSSSFMDTIVDIGKFSYSLILSWTGLAGGGAAAVLLTTMASIFAEASVEAGRRAVELLVYQEIAKEVPSNLFDMLTNKCLYKRADRHKITLAETKRRCQT</sequence>
<protein>
    <submittedName>
        <fullName evidence="3">Uncharacterized protein</fullName>
    </submittedName>
</protein>
<evidence type="ECO:0000313" key="3">
    <source>
        <dbReference type="EMBL" id="CAJ1409076.1"/>
    </source>
</evidence>
<evidence type="ECO:0000256" key="1">
    <source>
        <dbReference type="SAM" id="Phobius"/>
    </source>
</evidence>
<feature type="chain" id="PRO_5041353411" evidence="2">
    <location>
        <begin position="21"/>
        <end position="965"/>
    </location>
</feature>